<evidence type="ECO:0000256" key="1">
    <source>
        <dbReference type="SAM" id="Phobius"/>
    </source>
</evidence>
<keyword evidence="1" id="KW-1133">Transmembrane helix</keyword>
<name>A0ABZ3FBR4_9FIRM</name>
<organism evidence="2 3">
    <name type="scientific">Terrisporobacter petrolearius</name>
    <dbReference type="NCBI Taxonomy" id="1460447"/>
    <lineage>
        <taxon>Bacteria</taxon>
        <taxon>Bacillati</taxon>
        <taxon>Bacillota</taxon>
        <taxon>Clostridia</taxon>
        <taxon>Peptostreptococcales</taxon>
        <taxon>Peptostreptococcaceae</taxon>
        <taxon>Terrisporobacter</taxon>
    </lineage>
</organism>
<keyword evidence="1" id="KW-0472">Membrane</keyword>
<feature type="transmembrane region" description="Helical" evidence="1">
    <location>
        <begin position="12"/>
        <end position="30"/>
    </location>
</feature>
<dbReference type="Proteomes" id="UP001477947">
    <property type="component" value="Chromosome"/>
</dbReference>
<feature type="transmembrane region" description="Helical" evidence="1">
    <location>
        <begin position="115"/>
        <end position="132"/>
    </location>
</feature>
<dbReference type="EMBL" id="CP154622">
    <property type="protein sequence ID" value="XAM40090.1"/>
    <property type="molecule type" value="Genomic_DNA"/>
</dbReference>
<reference evidence="2 3" key="1">
    <citation type="submission" date="2024-04" db="EMBL/GenBank/DDBJ databases">
        <title>Isolation and characterization of novel acetogenic strains of the genera Terrisporobacter and Acetoanaerobium.</title>
        <authorList>
            <person name="Boeer T."/>
            <person name="Schueler M.A."/>
            <person name="Lueschen A."/>
            <person name="Eysell L."/>
            <person name="Droege J."/>
            <person name="Heinemann M."/>
            <person name="Engelhardt L."/>
            <person name="Basen M."/>
            <person name="Daniel R."/>
        </authorList>
    </citation>
    <scope>NUCLEOTIDE SEQUENCE [LARGE SCALE GENOMIC DNA]</scope>
    <source>
        <strain evidence="2 3">ELB</strain>
    </source>
</reference>
<proteinExistence type="predicted"/>
<keyword evidence="1" id="KW-0812">Transmembrane</keyword>
<gene>
    <name evidence="2" type="ORF">TPELB_03910</name>
</gene>
<accession>A0ABZ3FBR4</accession>
<feature type="transmembrane region" description="Helical" evidence="1">
    <location>
        <begin position="84"/>
        <end position="109"/>
    </location>
</feature>
<protein>
    <submittedName>
        <fullName evidence="2">Uncharacterized protein</fullName>
    </submittedName>
</protein>
<keyword evidence="3" id="KW-1185">Reference proteome</keyword>
<evidence type="ECO:0000313" key="3">
    <source>
        <dbReference type="Proteomes" id="UP001477947"/>
    </source>
</evidence>
<dbReference type="RefSeq" id="WP_206925174.1">
    <property type="nucleotide sequence ID" value="NZ_CP154622.1"/>
</dbReference>
<feature type="transmembrane region" description="Helical" evidence="1">
    <location>
        <begin position="42"/>
        <end position="63"/>
    </location>
</feature>
<evidence type="ECO:0000313" key="2">
    <source>
        <dbReference type="EMBL" id="XAM40090.1"/>
    </source>
</evidence>
<sequence length="147" mass="16866">MKKRNKIKNFMIFNSSIYGIYFLFSFTTSLCNGEYIEREKLIVPLLLLVLIGVFVIVPLLYGAKVTGDVKSLDNFYNHDDLSKLLNDILIEAYMLLSTLIVVAVCALTYLKLLTMRDSLIFLFILFICSTYIETKITKAVDKITNKK</sequence>